<evidence type="ECO:0000313" key="3">
    <source>
        <dbReference type="Proteomes" id="UP000295479"/>
    </source>
</evidence>
<keyword evidence="1" id="KW-0472">Membrane</keyword>
<keyword evidence="3" id="KW-1185">Reference proteome</keyword>
<name>A0A4R5C9X0_9FLAO</name>
<evidence type="ECO:0000313" key="2">
    <source>
        <dbReference type="EMBL" id="TDD95569.1"/>
    </source>
</evidence>
<dbReference type="AlphaFoldDB" id="A0A4R5C9X0"/>
<feature type="transmembrane region" description="Helical" evidence="1">
    <location>
        <begin position="87"/>
        <end position="107"/>
    </location>
</feature>
<dbReference type="OrthoDB" id="1376530at2"/>
<protein>
    <recommendedName>
        <fullName evidence="4">Lipoprotein</fullName>
    </recommendedName>
</protein>
<dbReference type="PROSITE" id="PS51257">
    <property type="entry name" value="PROKAR_LIPOPROTEIN"/>
    <property type="match status" value="1"/>
</dbReference>
<evidence type="ECO:0008006" key="4">
    <source>
        <dbReference type="Google" id="ProtNLM"/>
    </source>
</evidence>
<accession>A0A4R5C9X0</accession>
<gene>
    <name evidence="2" type="ORF">E0F76_13995</name>
</gene>
<dbReference type="Proteomes" id="UP000295479">
    <property type="component" value="Unassembled WGS sequence"/>
</dbReference>
<reference evidence="2 3" key="1">
    <citation type="submission" date="2019-03" db="EMBL/GenBank/DDBJ databases">
        <title>Flavobacterium AR-3-4 sp. nov. isolated from arctic soil.</title>
        <authorList>
            <person name="Chaudhary D.K."/>
        </authorList>
    </citation>
    <scope>NUCLEOTIDE SEQUENCE [LARGE SCALE GENOMIC DNA]</scope>
    <source>
        <strain evidence="2 3">AR-3-4</strain>
    </source>
</reference>
<organism evidence="2 3">
    <name type="scientific">Flavobacterium cellulosilyticum</name>
    <dbReference type="NCBI Taxonomy" id="2541731"/>
    <lineage>
        <taxon>Bacteria</taxon>
        <taxon>Pseudomonadati</taxon>
        <taxon>Bacteroidota</taxon>
        <taxon>Flavobacteriia</taxon>
        <taxon>Flavobacteriales</taxon>
        <taxon>Flavobacteriaceae</taxon>
        <taxon>Flavobacterium</taxon>
    </lineage>
</organism>
<evidence type="ECO:0000256" key="1">
    <source>
        <dbReference type="SAM" id="Phobius"/>
    </source>
</evidence>
<comment type="caution">
    <text evidence="2">The sequence shown here is derived from an EMBL/GenBank/DDBJ whole genome shotgun (WGS) entry which is preliminary data.</text>
</comment>
<sequence>MKTTILYLIVISFLFQSCYTYRAIDLKGTSLEVGKNYKIGQDMKFVKSKLQVVNDSTITIKVRNTQQEISISNIKEFKEQKYSTLKTVGFVLGIGLVTVGVVGAIAMSDFGFGDGFTLAQN</sequence>
<dbReference type="EMBL" id="SMFK01000010">
    <property type="protein sequence ID" value="TDD95569.1"/>
    <property type="molecule type" value="Genomic_DNA"/>
</dbReference>
<keyword evidence="1" id="KW-1133">Transmembrane helix</keyword>
<keyword evidence="1" id="KW-0812">Transmembrane</keyword>
<proteinExistence type="predicted"/>
<dbReference type="RefSeq" id="WP_132007285.1">
    <property type="nucleotide sequence ID" value="NZ_SMFK01000010.1"/>
</dbReference>